<dbReference type="EMBL" id="QSON01000001">
    <property type="protein sequence ID" value="RGJ07961.1"/>
    <property type="molecule type" value="Genomic_DNA"/>
</dbReference>
<reference evidence="1 2" key="1">
    <citation type="submission" date="2018-08" db="EMBL/GenBank/DDBJ databases">
        <title>A genome reference for cultivated species of the human gut microbiota.</title>
        <authorList>
            <person name="Zou Y."/>
            <person name="Xue W."/>
            <person name="Luo G."/>
        </authorList>
    </citation>
    <scope>NUCLEOTIDE SEQUENCE [LARGE SCALE GENOMIC DNA]</scope>
    <source>
        <strain evidence="1 2">TM09-12</strain>
    </source>
</reference>
<sequence>MADYFKRWVFVVMKPGIKFDSLTIRSHEDFIGHADFLAISSDNENYLDLISGKKYSLSEIYSNGYRPAGQKLVLSILEPSRGVEVISET</sequence>
<evidence type="ECO:0000313" key="2">
    <source>
        <dbReference type="Proteomes" id="UP000263014"/>
    </source>
</evidence>
<dbReference type="RefSeq" id="WP_117630407.1">
    <property type="nucleotide sequence ID" value="NZ_QSON01000001.1"/>
</dbReference>
<dbReference type="AlphaFoldDB" id="A0A374PCX2"/>
<evidence type="ECO:0000313" key="1">
    <source>
        <dbReference type="EMBL" id="RGJ07961.1"/>
    </source>
</evidence>
<accession>A0A374PCX2</accession>
<organism evidence="1 2">
    <name type="scientific">Hungatella hathewayi</name>
    <dbReference type="NCBI Taxonomy" id="154046"/>
    <lineage>
        <taxon>Bacteria</taxon>
        <taxon>Bacillati</taxon>
        <taxon>Bacillota</taxon>
        <taxon>Clostridia</taxon>
        <taxon>Lachnospirales</taxon>
        <taxon>Lachnospiraceae</taxon>
        <taxon>Hungatella</taxon>
    </lineage>
</organism>
<name>A0A374PCX2_9FIRM</name>
<dbReference type="Proteomes" id="UP000263014">
    <property type="component" value="Unassembled WGS sequence"/>
</dbReference>
<comment type="caution">
    <text evidence="1">The sequence shown here is derived from an EMBL/GenBank/DDBJ whole genome shotgun (WGS) entry which is preliminary data.</text>
</comment>
<protein>
    <submittedName>
        <fullName evidence="1">Uncharacterized protein</fullName>
    </submittedName>
</protein>
<gene>
    <name evidence="1" type="ORF">DXD79_00660</name>
</gene>
<proteinExistence type="predicted"/>